<reference evidence="1 2" key="1">
    <citation type="submission" date="2018-03" db="EMBL/GenBank/DDBJ databases">
        <title>Genome sequence of Moorella stamsii DSM 26217.</title>
        <authorList>
            <person name="Poehlein A."/>
            <person name="Daniel R."/>
        </authorList>
    </citation>
    <scope>NUCLEOTIDE SEQUENCE [LARGE SCALE GENOMIC DNA]</scope>
    <source>
        <strain evidence="2">DSM 26217</strain>
    </source>
</reference>
<organism evidence="1 2">
    <name type="scientific">Neomoorella stamsii</name>
    <dbReference type="NCBI Taxonomy" id="1266720"/>
    <lineage>
        <taxon>Bacteria</taxon>
        <taxon>Bacillati</taxon>
        <taxon>Bacillota</taxon>
        <taxon>Clostridia</taxon>
        <taxon>Neomoorellales</taxon>
        <taxon>Neomoorellaceae</taxon>
        <taxon>Neomoorella</taxon>
    </lineage>
</organism>
<keyword evidence="2" id="KW-1185">Reference proteome</keyword>
<dbReference type="InterPro" id="IPR013324">
    <property type="entry name" value="RNA_pol_sigma_r3/r4-like"/>
</dbReference>
<accession>A0A9X7J1B4</accession>
<dbReference type="EMBL" id="PVXL01000072">
    <property type="protein sequence ID" value="PRR69609.1"/>
    <property type="molecule type" value="Genomic_DNA"/>
</dbReference>
<dbReference type="RefSeq" id="WP_054937006.1">
    <property type="nucleotide sequence ID" value="NZ_PVXL01000072.1"/>
</dbReference>
<dbReference type="AlphaFoldDB" id="A0A9X7J1B4"/>
<dbReference type="Proteomes" id="UP000239430">
    <property type="component" value="Unassembled WGS sequence"/>
</dbReference>
<comment type="caution">
    <text evidence="1">The sequence shown here is derived from an EMBL/GenBank/DDBJ whole genome shotgun (WGS) entry which is preliminary data.</text>
</comment>
<evidence type="ECO:0000313" key="1">
    <source>
        <dbReference type="EMBL" id="PRR69609.1"/>
    </source>
</evidence>
<evidence type="ECO:0000313" key="2">
    <source>
        <dbReference type="Proteomes" id="UP000239430"/>
    </source>
</evidence>
<protein>
    <submittedName>
        <fullName evidence="1">Uncharacterized protein</fullName>
    </submittedName>
</protein>
<dbReference type="SUPFAM" id="SSF88659">
    <property type="entry name" value="Sigma3 and sigma4 domains of RNA polymerase sigma factors"/>
    <property type="match status" value="1"/>
</dbReference>
<proteinExistence type="predicted"/>
<gene>
    <name evidence="1" type="ORF">MOST_30310</name>
</gene>
<sequence>MNYIKEAENYLRYYHDLYKSLENINRQIARLIGRAAPREVTAICFDETGIKSGRYDETLNTLFELQKLVECREETQTALSEIDKILEEISREPGCELYGQVLRKWYIEKKSKEEIAEELGYSSRQSVYDIKNRAIRIFAVRLFGLGALKAI</sequence>
<name>A0A9X7J1B4_9FIRM</name>